<feature type="chain" id="PRO_5045307797" evidence="1">
    <location>
        <begin position="24"/>
        <end position="769"/>
    </location>
</feature>
<name>A0ABY7VBF3_9GAMM</name>
<keyword evidence="1" id="KW-0732">Signal</keyword>
<sequence>MKGTRLIIKQFFSLLTLILLLQACGGSGNNAPTFTISADTSKASFSSEAGTASEQTLAVNVTFDGEGLLVGYSPDATSTGWLNYRTETVSATSATIYIDVVTEFNSEAGPVFLPQGLYNTRLRLSTGSIADRNLAHHDIDVSLLVWQLMSFGETFGASTTDSQSVSVINNGETLSAGADVDWLTVETQADAENTEFTVTPDLSGFSASGLYQGNITVTGQNGDMSFPVELGLDNRYLFADDNTLAFTATPDIDATEQTITINSNSLTPYSWQASTEASWLTLTPIADSKQLKVTADPLLASANTINDASITISSVEDNALIAETVRVSLYNSDTSSESANISALAINENALVHAPLKPYVYVGMNNELRVYHLYTNELITSVEISPPDTQLKQLVIHPQGQFLLGRADETSQDENGLTQTDIHRYKIDLSDITAISATALADTSITSEASKFVRFAGRYFIVTERIEIADEDLQQLYWDTSDIFSATAIEQASRTGGLFALDNANATFKRYDAKVNDFSANNISLSLSHSYRPESLADNDTIRDFVVTNDEANIYLLSPSTQWLSFDGSDFTDQGLIETEVEAPENTTQSTVALAKDQNDQAHFLIATFLGSNTFSLDAHIYDDQQTLVRSIQARENLTDLGAISAEISNDDRRLIINNTSAAEVNTLSFTNLAQFTTSSTRLTFTGIVGESIPSQIVTISGIGENWQVAEDAGLIFTRDNSGELAQLTVEIDHTLFSVADTYTTSIILSDPDSNTSAKIAVELILSEN</sequence>
<accession>A0ABY7VBF3</accession>
<keyword evidence="3" id="KW-1185">Reference proteome</keyword>
<dbReference type="EMBL" id="CP059693">
    <property type="protein sequence ID" value="WDE10903.1"/>
    <property type="molecule type" value="Genomic_DNA"/>
</dbReference>
<dbReference type="RefSeq" id="WP_274050967.1">
    <property type="nucleotide sequence ID" value="NZ_CP059693.1"/>
</dbReference>
<dbReference type="Proteomes" id="UP001215231">
    <property type="component" value="Chromosome"/>
</dbReference>
<protein>
    <submittedName>
        <fullName evidence="2">BACON domain-containing protein</fullName>
    </submittedName>
</protein>
<feature type="signal peptide" evidence="1">
    <location>
        <begin position="1"/>
        <end position="23"/>
    </location>
</feature>
<evidence type="ECO:0000313" key="3">
    <source>
        <dbReference type="Proteomes" id="UP001215231"/>
    </source>
</evidence>
<evidence type="ECO:0000256" key="1">
    <source>
        <dbReference type="SAM" id="SignalP"/>
    </source>
</evidence>
<dbReference type="PROSITE" id="PS51257">
    <property type="entry name" value="PROKAR_LIPOPROTEIN"/>
    <property type="match status" value="1"/>
</dbReference>
<proteinExistence type="predicted"/>
<evidence type="ECO:0000313" key="2">
    <source>
        <dbReference type="EMBL" id="WDE10903.1"/>
    </source>
</evidence>
<dbReference type="SUPFAM" id="SSF101898">
    <property type="entry name" value="NHL repeat"/>
    <property type="match status" value="1"/>
</dbReference>
<reference evidence="2 3" key="1">
    <citation type="journal article" date="2022" name="Mar. Drugs">
        <title>Bioassay-Guided Fractionation Leads to the Detection of Cholic Acid Generated by the Rare Thalassomonas sp.</title>
        <authorList>
            <person name="Pheiffer F."/>
            <person name="Schneider Y.K."/>
            <person name="Hansen E.H."/>
            <person name="Andersen J.H."/>
            <person name="Isaksson J."/>
            <person name="Busche T."/>
            <person name="R C."/>
            <person name="Kalinowski J."/>
            <person name="Zyl L.V."/>
            <person name="Trindade M."/>
        </authorList>
    </citation>
    <scope>NUCLEOTIDE SEQUENCE [LARGE SCALE GENOMIC DNA]</scope>
    <source>
        <strain evidence="2 3">A5K-61T</strain>
    </source>
</reference>
<organism evidence="2 3">
    <name type="scientific">Thalassomonas haliotis</name>
    <dbReference type="NCBI Taxonomy" id="485448"/>
    <lineage>
        <taxon>Bacteria</taxon>
        <taxon>Pseudomonadati</taxon>
        <taxon>Pseudomonadota</taxon>
        <taxon>Gammaproteobacteria</taxon>
        <taxon>Alteromonadales</taxon>
        <taxon>Colwelliaceae</taxon>
        <taxon>Thalassomonas</taxon>
    </lineage>
</organism>
<gene>
    <name evidence="2" type="ORF">H3N35_22075</name>
</gene>